<dbReference type="CDD" id="cd01948">
    <property type="entry name" value="EAL"/>
    <property type="match status" value="1"/>
</dbReference>
<dbReference type="Pfam" id="PF00563">
    <property type="entry name" value="EAL"/>
    <property type="match status" value="1"/>
</dbReference>
<dbReference type="EC" id="3.1.4.52" evidence="2"/>
<feature type="transmembrane region" description="Helical" evidence="10">
    <location>
        <begin position="9"/>
        <end position="30"/>
    </location>
</feature>
<evidence type="ECO:0000256" key="3">
    <source>
        <dbReference type="ARBA" id="ARBA00022475"/>
    </source>
</evidence>
<dbReference type="InterPro" id="IPR001633">
    <property type="entry name" value="EAL_dom"/>
</dbReference>
<keyword evidence="13" id="KW-1185">Reference proteome</keyword>
<keyword evidence="6" id="KW-0378">Hydrolase</keyword>
<keyword evidence="3" id="KW-1003">Cell membrane</keyword>
<dbReference type="Proteomes" id="UP001177212">
    <property type="component" value="Unassembled WGS sequence"/>
</dbReference>
<dbReference type="RefSeq" id="WP_305472862.1">
    <property type="nucleotide sequence ID" value="NZ_JAUYVT010000018.1"/>
</dbReference>
<comment type="catalytic activity">
    <reaction evidence="9">
        <text>3',3'-c-di-GMP + H2O = 5'-phosphoguanylyl(3'-&gt;5')guanosine + H(+)</text>
        <dbReference type="Rhea" id="RHEA:24902"/>
        <dbReference type="ChEBI" id="CHEBI:15377"/>
        <dbReference type="ChEBI" id="CHEBI:15378"/>
        <dbReference type="ChEBI" id="CHEBI:58754"/>
        <dbReference type="ChEBI" id="CHEBI:58805"/>
        <dbReference type="EC" id="3.1.4.52"/>
    </reaction>
</comment>
<dbReference type="InterPro" id="IPR050706">
    <property type="entry name" value="Cyclic-di-GMP_PDE-like"/>
</dbReference>
<feature type="domain" description="EAL" evidence="11">
    <location>
        <begin position="268"/>
        <end position="517"/>
    </location>
</feature>
<dbReference type="PROSITE" id="PS50883">
    <property type="entry name" value="EAL"/>
    <property type="match status" value="1"/>
</dbReference>
<keyword evidence="8 10" id="KW-0472">Membrane</keyword>
<evidence type="ECO:0000256" key="1">
    <source>
        <dbReference type="ARBA" id="ARBA00004651"/>
    </source>
</evidence>
<evidence type="ECO:0000256" key="7">
    <source>
        <dbReference type="ARBA" id="ARBA00022989"/>
    </source>
</evidence>
<evidence type="ECO:0000256" key="2">
    <source>
        <dbReference type="ARBA" id="ARBA00012282"/>
    </source>
</evidence>
<comment type="subcellular location">
    <subcellularLocation>
        <location evidence="1">Cell membrane</location>
        <topology evidence="1">Multi-pass membrane protein</topology>
    </subcellularLocation>
</comment>
<dbReference type="SUPFAM" id="SSF141868">
    <property type="entry name" value="EAL domain-like"/>
    <property type="match status" value="1"/>
</dbReference>
<keyword evidence="5 10" id="KW-0812">Transmembrane</keyword>
<dbReference type="Pfam" id="PF12792">
    <property type="entry name" value="CSS-motif"/>
    <property type="match status" value="1"/>
</dbReference>
<dbReference type="PANTHER" id="PTHR33121">
    <property type="entry name" value="CYCLIC DI-GMP PHOSPHODIESTERASE PDEF"/>
    <property type="match status" value="1"/>
</dbReference>
<dbReference type="PANTHER" id="PTHR33121:SF74">
    <property type="entry name" value="CYCLIC DI-GMP PHOSPHODIESTERASE PDEA-RELATED"/>
    <property type="match status" value="1"/>
</dbReference>
<evidence type="ECO:0000256" key="6">
    <source>
        <dbReference type="ARBA" id="ARBA00022801"/>
    </source>
</evidence>
<gene>
    <name evidence="12" type="ORF">Q8W34_16225</name>
</gene>
<reference evidence="12" key="1">
    <citation type="submission" date="2023-07" db="EMBL/GenBank/DDBJ databases">
        <title>Genome content predicts the carbon catabolic preferences of heterotrophic bacteria.</title>
        <authorList>
            <person name="Gralka M."/>
        </authorList>
    </citation>
    <scope>NUCLEOTIDE SEQUENCE</scope>
    <source>
        <strain evidence="12">4G09</strain>
    </source>
</reference>
<sequence length="518" mass="58597">MKKYQQKSLIAVLTGVLVFVVGSLVLLYFAGHKLAAAIQKDAKQIVNHIDAAVSERRQILFPLNALNFSECSDENLLEMRRALFDAKYVVDIGFFKNNQLVCTTGSGVLKTPINDRTPDYIRNNLESKNDNNIRVRFEPKLKILLFEERIMQVVIVRQGNYNLIMDTAAISRSNIAAPYWEITYKTGSDSFHLAGKSGLSKELASHKQIPFETALMCSDKNTGYCVAVRTPWSEFFADNQFLLIISLILTCLTGVSSALIVDYQIAARRSTNNRVRKGLTKGSFYWTYQPIICLHTGKVIGCEVLARFEDKYGPLYPDEFIPVIRKNNLTWSFTQAMVAKVLKELTELDDLPTGFKVSINIFPCDVELGNVSLLTQEPALINSRFIICLEITEDEYLDTSIAHAHFRTLVDSGFNLSLDDFGTGYSNLRNLQNLSFHQLKIDRTFVQDIATQGLKASMIPNIMELVRKFNYTCVAEGIETTEQEAMLKSAGVHYGQGWKYGRPMKVDKFKRYIAQQTL</sequence>
<evidence type="ECO:0000256" key="8">
    <source>
        <dbReference type="ARBA" id="ARBA00023136"/>
    </source>
</evidence>
<evidence type="ECO:0000259" key="11">
    <source>
        <dbReference type="PROSITE" id="PS50883"/>
    </source>
</evidence>
<name>A0ABT9FHW4_9GAMM</name>
<protein>
    <recommendedName>
        <fullName evidence="2">cyclic-guanylate-specific phosphodiesterase</fullName>
        <ecNumber evidence="2">3.1.4.52</ecNumber>
    </recommendedName>
</protein>
<dbReference type="InterPro" id="IPR035919">
    <property type="entry name" value="EAL_sf"/>
</dbReference>
<dbReference type="Gene3D" id="3.20.20.450">
    <property type="entry name" value="EAL domain"/>
    <property type="match status" value="1"/>
</dbReference>
<evidence type="ECO:0000313" key="12">
    <source>
        <dbReference type="EMBL" id="MDP2566195.1"/>
    </source>
</evidence>
<keyword evidence="4" id="KW-0973">c-di-GMP</keyword>
<dbReference type="EMBL" id="JAUYVT010000018">
    <property type="protein sequence ID" value="MDP2566195.1"/>
    <property type="molecule type" value="Genomic_DNA"/>
</dbReference>
<evidence type="ECO:0000256" key="5">
    <source>
        <dbReference type="ARBA" id="ARBA00022692"/>
    </source>
</evidence>
<accession>A0ABT9FHW4</accession>
<organism evidence="12 13">
    <name type="scientific">Pseudoalteromonas marina</name>
    <dbReference type="NCBI Taxonomy" id="267375"/>
    <lineage>
        <taxon>Bacteria</taxon>
        <taxon>Pseudomonadati</taxon>
        <taxon>Pseudomonadota</taxon>
        <taxon>Gammaproteobacteria</taxon>
        <taxon>Alteromonadales</taxon>
        <taxon>Pseudoalteromonadaceae</taxon>
        <taxon>Pseudoalteromonas</taxon>
    </lineage>
</organism>
<evidence type="ECO:0000256" key="10">
    <source>
        <dbReference type="SAM" id="Phobius"/>
    </source>
</evidence>
<comment type="caution">
    <text evidence="12">The sequence shown here is derived from an EMBL/GenBank/DDBJ whole genome shotgun (WGS) entry which is preliminary data.</text>
</comment>
<dbReference type="SMART" id="SM00052">
    <property type="entry name" value="EAL"/>
    <property type="match status" value="1"/>
</dbReference>
<dbReference type="InterPro" id="IPR024744">
    <property type="entry name" value="CSS-motif_dom"/>
</dbReference>
<evidence type="ECO:0000256" key="9">
    <source>
        <dbReference type="ARBA" id="ARBA00034290"/>
    </source>
</evidence>
<proteinExistence type="predicted"/>
<keyword evidence="7 10" id="KW-1133">Transmembrane helix</keyword>
<evidence type="ECO:0000313" key="13">
    <source>
        <dbReference type="Proteomes" id="UP001177212"/>
    </source>
</evidence>
<evidence type="ECO:0000256" key="4">
    <source>
        <dbReference type="ARBA" id="ARBA00022636"/>
    </source>
</evidence>